<evidence type="ECO:0000313" key="6">
    <source>
        <dbReference type="EMBL" id="MBP1047389.1"/>
    </source>
</evidence>
<dbReference type="RefSeq" id="WP_209558167.1">
    <property type="nucleotide sequence ID" value="NZ_JAEDXU010000007.1"/>
</dbReference>
<evidence type="ECO:0000256" key="3">
    <source>
        <dbReference type="ARBA" id="ARBA00023125"/>
    </source>
</evidence>
<accession>A0ABS4CLM2</accession>
<dbReference type="PANTHER" id="PTHR30346:SF28">
    <property type="entry name" value="HTH-TYPE TRANSCRIPTIONAL REGULATOR CYNR"/>
    <property type="match status" value="1"/>
</dbReference>
<keyword evidence="7" id="KW-1185">Reference proteome</keyword>
<evidence type="ECO:0000259" key="5">
    <source>
        <dbReference type="PROSITE" id="PS50931"/>
    </source>
</evidence>
<dbReference type="PANTHER" id="PTHR30346">
    <property type="entry name" value="TRANSCRIPTIONAL DUAL REGULATOR HCAR-RELATED"/>
    <property type="match status" value="1"/>
</dbReference>
<keyword evidence="4" id="KW-0804">Transcription</keyword>
<dbReference type="EMBL" id="JAEDXU010000007">
    <property type="protein sequence ID" value="MBP1047389.1"/>
    <property type="molecule type" value="Genomic_DNA"/>
</dbReference>
<dbReference type="InterPro" id="IPR036388">
    <property type="entry name" value="WH-like_DNA-bd_sf"/>
</dbReference>
<feature type="domain" description="HTH lysR-type" evidence="5">
    <location>
        <begin position="1"/>
        <end position="58"/>
    </location>
</feature>
<dbReference type="InterPro" id="IPR005119">
    <property type="entry name" value="LysR_subst-bd"/>
</dbReference>
<dbReference type="InterPro" id="IPR000847">
    <property type="entry name" value="LysR_HTH_N"/>
</dbReference>
<organism evidence="6 7">
    <name type="scientific">Enterococcus larvae</name>
    <dbReference type="NCBI Taxonomy" id="2794352"/>
    <lineage>
        <taxon>Bacteria</taxon>
        <taxon>Bacillati</taxon>
        <taxon>Bacillota</taxon>
        <taxon>Bacilli</taxon>
        <taxon>Lactobacillales</taxon>
        <taxon>Enterococcaceae</taxon>
        <taxon>Enterococcus</taxon>
    </lineage>
</organism>
<proteinExistence type="inferred from homology"/>
<comment type="caution">
    <text evidence="6">The sequence shown here is derived from an EMBL/GenBank/DDBJ whole genome shotgun (WGS) entry which is preliminary data.</text>
</comment>
<gene>
    <name evidence="6" type="ORF">I6N96_13980</name>
</gene>
<dbReference type="InterPro" id="IPR036390">
    <property type="entry name" value="WH_DNA-bd_sf"/>
</dbReference>
<evidence type="ECO:0000256" key="2">
    <source>
        <dbReference type="ARBA" id="ARBA00023015"/>
    </source>
</evidence>
<dbReference type="Gene3D" id="1.10.10.10">
    <property type="entry name" value="Winged helix-like DNA-binding domain superfamily/Winged helix DNA-binding domain"/>
    <property type="match status" value="1"/>
</dbReference>
<dbReference type="Pfam" id="PF00126">
    <property type="entry name" value="HTH_1"/>
    <property type="match status" value="1"/>
</dbReference>
<evidence type="ECO:0000256" key="4">
    <source>
        <dbReference type="ARBA" id="ARBA00023163"/>
    </source>
</evidence>
<reference evidence="6 7" key="1">
    <citation type="submission" date="2020-12" db="EMBL/GenBank/DDBJ databases">
        <title>Vagococcus allomyrinae sp. nov. and Enterococcus lavae sp. nov., isolated from the larvae of Allomyrina dichotoma.</title>
        <authorList>
            <person name="Lee S.D."/>
        </authorList>
    </citation>
    <scope>NUCLEOTIDE SEQUENCE [LARGE SCALE GENOMIC DNA]</scope>
    <source>
        <strain evidence="6 7">BWM-S5</strain>
    </source>
</reference>
<keyword evidence="2" id="KW-0805">Transcription regulation</keyword>
<protein>
    <submittedName>
        <fullName evidence="6">LysR family transcriptional regulator</fullName>
    </submittedName>
</protein>
<dbReference type="PRINTS" id="PR00039">
    <property type="entry name" value="HTHLYSR"/>
</dbReference>
<dbReference type="Proteomes" id="UP000673375">
    <property type="component" value="Unassembled WGS sequence"/>
</dbReference>
<evidence type="ECO:0000256" key="1">
    <source>
        <dbReference type="ARBA" id="ARBA00009437"/>
    </source>
</evidence>
<dbReference type="Gene3D" id="3.40.190.10">
    <property type="entry name" value="Periplasmic binding protein-like II"/>
    <property type="match status" value="2"/>
</dbReference>
<sequence>MLLNQMKYFVAVVEHNSFTEAAAASFISQSAISQQIQSLEEELGVELLHRKHRSFQMTPAGEHFYRQSKLLLADITKLKRETIQIGESKESQLKIGYLRVYGGLELHEAVAVFSERYPEISLSIINGTHEELYHELRQKSVDIVLSDQRRAFSEDYMNVELVRSEMYAELSIRNPLSRQTELTLTELKDIPCILIATKEQQAIEEDYYKHTLGFRGNFLFAESLDEGRLLVAGNRGFLPIESVGTLPQPVGTIRRIPLVKDQAAITRKYCAFWQKKRSNYYIEEFAELLKELLIKE</sequence>
<dbReference type="CDD" id="cd05466">
    <property type="entry name" value="PBP2_LTTR_substrate"/>
    <property type="match status" value="1"/>
</dbReference>
<dbReference type="SUPFAM" id="SSF53850">
    <property type="entry name" value="Periplasmic binding protein-like II"/>
    <property type="match status" value="1"/>
</dbReference>
<name>A0ABS4CLM2_9ENTE</name>
<comment type="similarity">
    <text evidence="1">Belongs to the LysR transcriptional regulatory family.</text>
</comment>
<dbReference type="PROSITE" id="PS50931">
    <property type="entry name" value="HTH_LYSR"/>
    <property type="match status" value="1"/>
</dbReference>
<dbReference type="Pfam" id="PF03466">
    <property type="entry name" value="LysR_substrate"/>
    <property type="match status" value="1"/>
</dbReference>
<dbReference type="SUPFAM" id="SSF46785">
    <property type="entry name" value="Winged helix' DNA-binding domain"/>
    <property type="match status" value="1"/>
</dbReference>
<evidence type="ECO:0000313" key="7">
    <source>
        <dbReference type="Proteomes" id="UP000673375"/>
    </source>
</evidence>
<keyword evidence="3" id="KW-0238">DNA-binding</keyword>